<comment type="caution">
    <text evidence="1">The sequence shown here is derived from an EMBL/GenBank/DDBJ whole genome shotgun (WGS) entry which is preliminary data.</text>
</comment>
<dbReference type="AlphaFoldDB" id="A0A372G5W0"/>
<accession>A0A372G5W0</accession>
<organism evidence="1 2">
    <name type="scientific">Micromonospora craniellae</name>
    <dbReference type="NCBI Taxonomy" id="2294034"/>
    <lineage>
        <taxon>Bacteria</taxon>
        <taxon>Bacillati</taxon>
        <taxon>Actinomycetota</taxon>
        <taxon>Actinomycetes</taxon>
        <taxon>Micromonosporales</taxon>
        <taxon>Micromonosporaceae</taxon>
        <taxon>Micromonospora</taxon>
    </lineage>
</organism>
<dbReference type="RefSeq" id="WP_117226287.1">
    <property type="nucleotide sequence ID" value="NZ_CP061725.1"/>
</dbReference>
<reference evidence="1 2" key="1">
    <citation type="submission" date="2018-08" db="EMBL/GenBank/DDBJ databases">
        <title>Verrucosispora craniellae sp. nov., isolated from a marine sponge in the South China Sea.</title>
        <authorList>
            <person name="Li L."/>
            <person name="Lin H.W."/>
        </authorList>
    </citation>
    <scope>NUCLEOTIDE SEQUENCE [LARGE SCALE GENOMIC DNA]</scope>
    <source>
        <strain evidence="1 2">LHW63014</strain>
    </source>
</reference>
<name>A0A372G5W0_9ACTN</name>
<keyword evidence="2" id="KW-1185">Reference proteome</keyword>
<evidence type="ECO:0000313" key="2">
    <source>
        <dbReference type="Proteomes" id="UP000262621"/>
    </source>
</evidence>
<gene>
    <name evidence="1" type="ORF">D0Q02_02535</name>
</gene>
<dbReference type="EMBL" id="QVFU01000001">
    <property type="protein sequence ID" value="RFS48373.1"/>
    <property type="molecule type" value="Genomic_DNA"/>
</dbReference>
<evidence type="ECO:0000313" key="1">
    <source>
        <dbReference type="EMBL" id="RFS48373.1"/>
    </source>
</evidence>
<sequence>MTIYLVDIEHITHTCPAQPEPHPFDTRRTIVDTIPGGECRTPVTIRCGTTTAVIPCHRHEPAKRQCGACRNIVRERTITTRTHEVAA</sequence>
<protein>
    <submittedName>
        <fullName evidence="1">Uncharacterized protein</fullName>
    </submittedName>
</protein>
<dbReference type="Proteomes" id="UP000262621">
    <property type="component" value="Unassembled WGS sequence"/>
</dbReference>
<dbReference type="OrthoDB" id="3390595at2"/>
<proteinExistence type="predicted"/>